<evidence type="ECO:0000313" key="7">
    <source>
        <dbReference type="EMBL" id="MCO1660124.1"/>
    </source>
</evidence>
<dbReference type="Pfam" id="PF00381">
    <property type="entry name" value="PTS-HPr"/>
    <property type="match status" value="1"/>
</dbReference>
<proteinExistence type="predicted"/>
<dbReference type="CDD" id="cd00367">
    <property type="entry name" value="PTS-HPr_like"/>
    <property type="match status" value="1"/>
</dbReference>
<dbReference type="Gene3D" id="3.30.1340.10">
    <property type="entry name" value="HPr-like"/>
    <property type="match status" value="1"/>
</dbReference>
<dbReference type="InterPro" id="IPR001020">
    <property type="entry name" value="PTS_HPr_His_P_site"/>
</dbReference>
<dbReference type="InterPro" id="IPR050399">
    <property type="entry name" value="HPr"/>
</dbReference>
<dbReference type="EMBL" id="JAGSOV010000077">
    <property type="protein sequence ID" value="MCO1660124.1"/>
    <property type="molecule type" value="Genomic_DNA"/>
</dbReference>
<sequence length="85" mass="8533">MPSRTVVVASEVGLHARPAATFTRAAAASGIPVRLQVAGGEPVDAASMLAVMTLGVGHGQEVVLSAEGERSEEVLDSLAALLGKP</sequence>
<comment type="function">
    <text evidence="1">General (non sugar-specific) component of the phosphoenolpyruvate-dependent sugar phosphotransferase system (sugar PTS). This major carbohydrate active-transport system catalyzes the phosphorylation of incoming sugar substrates concomitantly with their translocation across the cell membrane. The phosphoryl group from phosphoenolpyruvate (PEP) is transferred to the phosphoryl carrier protein HPr by enzyme I. Phospho-HPr then transfers it to the PTS EIIA domain.</text>
</comment>
<dbReference type="InterPro" id="IPR000032">
    <property type="entry name" value="HPr-like"/>
</dbReference>
<evidence type="ECO:0000259" key="6">
    <source>
        <dbReference type="PROSITE" id="PS51350"/>
    </source>
</evidence>
<keyword evidence="4" id="KW-0963">Cytoplasm</keyword>
<dbReference type="Proteomes" id="UP001165283">
    <property type="component" value="Unassembled WGS sequence"/>
</dbReference>
<evidence type="ECO:0000313" key="8">
    <source>
        <dbReference type="Proteomes" id="UP001165283"/>
    </source>
</evidence>
<evidence type="ECO:0000256" key="3">
    <source>
        <dbReference type="ARBA" id="ARBA00020422"/>
    </source>
</evidence>
<dbReference type="PROSITE" id="PS00369">
    <property type="entry name" value="PTS_HPR_HIS"/>
    <property type="match status" value="1"/>
</dbReference>
<keyword evidence="5" id="KW-0598">Phosphotransferase system</keyword>
<comment type="subcellular location">
    <subcellularLocation>
        <location evidence="2">Cytoplasm</location>
    </subcellularLocation>
</comment>
<accession>A0ABT1ABV1</accession>
<feature type="domain" description="HPr" evidence="6">
    <location>
        <begin position="1"/>
        <end position="85"/>
    </location>
</feature>
<protein>
    <recommendedName>
        <fullName evidence="3">Phosphocarrier protein HPr</fullName>
    </recommendedName>
</protein>
<dbReference type="NCBIfam" id="TIGR01003">
    <property type="entry name" value="PTS_HPr_family"/>
    <property type="match status" value="1"/>
</dbReference>
<organism evidence="7 8">
    <name type="scientific">Pseudonocardia humida</name>
    <dbReference type="NCBI Taxonomy" id="2800819"/>
    <lineage>
        <taxon>Bacteria</taxon>
        <taxon>Bacillati</taxon>
        <taxon>Actinomycetota</taxon>
        <taxon>Actinomycetes</taxon>
        <taxon>Pseudonocardiales</taxon>
        <taxon>Pseudonocardiaceae</taxon>
        <taxon>Pseudonocardia</taxon>
    </lineage>
</organism>
<dbReference type="PRINTS" id="PR00107">
    <property type="entry name" value="PHOSPHOCPHPR"/>
</dbReference>
<keyword evidence="8" id="KW-1185">Reference proteome</keyword>
<dbReference type="PANTHER" id="PTHR33705:SF2">
    <property type="entry name" value="PHOSPHOCARRIER PROTEIN NPR"/>
    <property type="match status" value="1"/>
</dbReference>
<dbReference type="SUPFAM" id="SSF55594">
    <property type="entry name" value="HPr-like"/>
    <property type="match status" value="1"/>
</dbReference>
<reference evidence="7" key="1">
    <citation type="submission" date="2021-04" db="EMBL/GenBank/DDBJ databases">
        <title>Pseudonocardia sp. nov., isolated from sandy soil of mangrove forest.</title>
        <authorList>
            <person name="Zan Z."/>
            <person name="Huang R."/>
            <person name="Liu W."/>
        </authorList>
    </citation>
    <scope>NUCLEOTIDE SEQUENCE</scope>
    <source>
        <strain evidence="7">S2-4</strain>
    </source>
</reference>
<evidence type="ECO:0000256" key="2">
    <source>
        <dbReference type="ARBA" id="ARBA00004496"/>
    </source>
</evidence>
<evidence type="ECO:0000256" key="4">
    <source>
        <dbReference type="ARBA" id="ARBA00022490"/>
    </source>
</evidence>
<dbReference type="PROSITE" id="PS51350">
    <property type="entry name" value="PTS_HPR_DOM"/>
    <property type="match status" value="1"/>
</dbReference>
<name>A0ABT1ABV1_9PSEU</name>
<dbReference type="RefSeq" id="WP_252445422.1">
    <property type="nucleotide sequence ID" value="NZ_JAGSOV010000077.1"/>
</dbReference>
<dbReference type="PANTHER" id="PTHR33705">
    <property type="entry name" value="PHOSPHOCARRIER PROTEIN HPR"/>
    <property type="match status" value="1"/>
</dbReference>
<comment type="caution">
    <text evidence="7">The sequence shown here is derived from an EMBL/GenBank/DDBJ whole genome shotgun (WGS) entry which is preliminary data.</text>
</comment>
<dbReference type="InterPro" id="IPR035895">
    <property type="entry name" value="HPr-like_sf"/>
</dbReference>
<gene>
    <name evidence="7" type="ORF">KDL28_34200</name>
</gene>
<evidence type="ECO:0000256" key="5">
    <source>
        <dbReference type="ARBA" id="ARBA00022683"/>
    </source>
</evidence>
<evidence type="ECO:0000256" key="1">
    <source>
        <dbReference type="ARBA" id="ARBA00003681"/>
    </source>
</evidence>